<dbReference type="Gene3D" id="3.30.300.20">
    <property type="match status" value="1"/>
</dbReference>
<dbReference type="RefSeq" id="WP_344073065.1">
    <property type="nucleotide sequence ID" value="NZ_BAAAPL010000002.1"/>
</dbReference>
<proteinExistence type="predicted"/>
<accession>A0ABN2IIH0</accession>
<dbReference type="InterPro" id="IPR015946">
    <property type="entry name" value="KH_dom-like_a/b"/>
</dbReference>
<sequence>MSDSTSALGLERLGTHSYIARNERGAEVRVGTPGTAGAFAPGELLQLALAACASLSADHTLASKLGSDFSATVGVNGSTHAEDNRYETVGATIQADMSSLSAEEVDALVTRAQRAIERLCTIGHTIDHGAVRSIDIVPA</sequence>
<comment type="caution">
    <text evidence="1">The sequence shown here is derived from an EMBL/GenBank/DDBJ whole genome shotgun (WGS) entry which is preliminary data.</text>
</comment>
<organism evidence="1 2">
    <name type="scientific">Microbacterium sediminicola</name>
    <dbReference type="NCBI Taxonomy" id="415210"/>
    <lineage>
        <taxon>Bacteria</taxon>
        <taxon>Bacillati</taxon>
        <taxon>Actinomycetota</taxon>
        <taxon>Actinomycetes</taxon>
        <taxon>Micrococcales</taxon>
        <taxon>Microbacteriaceae</taxon>
        <taxon>Microbacterium</taxon>
    </lineage>
</organism>
<keyword evidence="2" id="KW-1185">Reference proteome</keyword>
<dbReference type="Pfam" id="PF02566">
    <property type="entry name" value="OsmC"/>
    <property type="match status" value="1"/>
</dbReference>
<evidence type="ECO:0000313" key="2">
    <source>
        <dbReference type="Proteomes" id="UP001501690"/>
    </source>
</evidence>
<evidence type="ECO:0000313" key="1">
    <source>
        <dbReference type="EMBL" id="GAA1705706.1"/>
    </source>
</evidence>
<protein>
    <submittedName>
        <fullName evidence="1">OsmC family protein</fullName>
    </submittedName>
</protein>
<dbReference type="EMBL" id="BAAAPL010000002">
    <property type="protein sequence ID" value="GAA1705706.1"/>
    <property type="molecule type" value="Genomic_DNA"/>
</dbReference>
<dbReference type="SUPFAM" id="SSF82784">
    <property type="entry name" value="OsmC-like"/>
    <property type="match status" value="1"/>
</dbReference>
<dbReference type="InterPro" id="IPR003718">
    <property type="entry name" value="OsmC/Ohr_fam"/>
</dbReference>
<reference evidence="1 2" key="1">
    <citation type="journal article" date="2019" name="Int. J. Syst. Evol. Microbiol.">
        <title>The Global Catalogue of Microorganisms (GCM) 10K type strain sequencing project: providing services to taxonomists for standard genome sequencing and annotation.</title>
        <authorList>
            <consortium name="The Broad Institute Genomics Platform"/>
            <consortium name="The Broad Institute Genome Sequencing Center for Infectious Disease"/>
            <person name="Wu L."/>
            <person name="Ma J."/>
        </authorList>
    </citation>
    <scope>NUCLEOTIDE SEQUENCE [LARGE SCALE GENOMIC DNA]</scope>
    <source>
        <strain evidence="1 2">JCM 15577</strain>
    </source>
</reference>
<dbReference type="Proteomes" id="UP001501690">
    <property type="component" value="Unassembled WGS sequence"/>
</dbReference>
<name>A0ABN2IIH0_9MICO</name>
<gene>
    <name evidence="1" type="ORF">GCM10009808_24610</name>
</gene>
<dbReference type="InterPro" id="IPR036102">
    <property type="entry name" value="OsmC/Ohrsf"/>
</dbReference>